<dbReference type="Gene3D" id="3.30.160.390">
    <property type="entry name" value="Integrase, DNA-binding domain"/>
    <property type="match status" value="1"/>
</dbReference>
<dbReference type="PANTHER" id="PTHR30629">
    <property type="entry name" value="PROPHAGE INTEGRASE"/>
    <property type="match status" value="1"/>
</dbReference>
<keyword evidence="5" id="KW-1185">Reference proteome</keyword>
<evidence type="ECO:0000256" key="1">
    <source>
        <dbReference type="ARBA" id="ARBA00008857"/>
    </source>
</evidence>
<evidence type="ECO:0000313" key="5">
    <source>
        <dbReference type="Proteomes" id="UP000053226"/>
    </source>
</evidence>
<accession>A0A0N0IC57</accession>
<name>A0A0N0IC57_9GAMM</name>
<dbReference type="InterPro" id="IPR025166">
    <property type="entry name" value="Integrase_DNA_bind_dom"/>
</dbReference>
<dbReference type="Pfam" id="PF13356">
    <property type="entry name" value="Arm-DNA-bind_3"/>
    <property type="match status" value="1"/>
</dbReference>
<evidence type="ECO:0000313" key="4">
    <source>
        <dbReference type="EMBL" id="KPD04502.1"/>
    </source>
</evidence>
<dbReference type="AlphaFoldDB" id="A0A0N0IC57"/>
<keyword evidence="2" id="KW-0229">DNA integration</keyword>
<evidence type="ECO:0000256" key="2">
    <source>
        <dbReference type="ARBA" id="ARBA00022908"/>
    </source>
</evidence>
<dbReference type="EMBL" id="LGAA01000001">
    <property type="protein sequence ID" value="KPD04502.1"/>
    <property type="molecule type" value="Genomic_DNA"/>
</dbReference>
<feature type="domain" description="Integrase DNA-binding" evidence="3">
    <location>
        <begin position="3"/>
        <end position="91"/>
    </location>
</feature>
<gene>
    <name evidence="4" type="ORF">M992_0001</name>
</gene>
<comment type="caution">
    <text evidence="4">The sequence shown here is derived from an EMBL/GenBank/DDBJ whole genome shotgun (WGS) entry which is preliminary data.</text>
</comment>
<comment type="similarity">
    <text evidence="1">Belongs to the 'phage' integrase family.</text>
</comment>
<dbReference type="RefSeq" id="WP_315970562.1">
    <property type="nucleotide sequence ID" value="NZ_CAWMUS010000001.1"/>
</dbReference>
<dbReference type="Proteomes" id="UP000053226">
    <property type="component" value="Unassembled WGS sequence"/>
</dbReference>
<dbReference type="GO" id="GO:0015074">
    <property type="term" value="P:DNA integration"/>
    <property type="evidence" value="ECO:0007669"/>
    <property type="project" value="UniProtKB-KW"/>
</dbReference>
<dbReference type="PANTHER" id="PTHR30629:SF2">
    <property type="entry name" value="PROPHAGE INTEGRASE INTS-RELATED"/>
    <property type="match status" value="1"/>
</dbReference>
<protein>
    <submittedName>
        <fullName evidence="4">Integrase</fullName>
    </submittedName>
</protein>
<dbReference type="InterPro" id="IPR038488">
    <property type="entry name" value="Integrase_DNA-bd_sf"/>
</dbReference>
<organism evidence="4 5">
    <name type="scientific">Moellerella wisconsensis ATCC 35017</name>
    <dbReference type="NCBI Taxonomy" id="1354267"/>
    <lineage>
        <taxon>Bacteria</taxon>
        <taxon>Pseudomonadati</taxon>
        <taxon>Pseudomonadota</taxon>
        <taxon>Gammaproteobacteria</taxon>
        <taxon>Enterobacterales</taxon>
        <taxon>Morganellaceae</taxon>
        <taxon>Moellerella</taxon>
    </lineage>
</organism>
<reference evidence="4 5" key="1">
    <citation type="submission" date="2015-07" db="EMBL/GenBank/DDBJ databases">
        <title>ATOL: Assembling a taxonomically balanced genome-scale reconstruction of the evolutionary history of the Enterobacteriaceae.</title>
        <authorList>
            <person name="Plunkett G.III."/>
            <person name="Neeno-Eckwall E.C."/>
            <person name="Glasner J.D."/>
            <person name="Perna N.T."/>
        </authorList>
    </citation>
    <scope>NUCLEOTIDE SEQUENCE [LARGE SCALE GENOMIC DNA]</scope>
    <source>
        <strain evidence="4 5">ATCC 35017</strain>
    </source>
</reference>
<evidence type="ECO:0000259" key="3">
    <source>
        <dbReference type="Pfam" id="PF13356"/>
    </source>
</evidence>
<proteinExistence type="inferred from homology"/>
<sequence length="149" mass="16880">MPLSVKAIEAMKPNCHVRTDTGENTGLRVSCGATGIKIFIYRYSSPVTHKLVPIKIGNFSQISLSEARVKLQELKQLRQLGRYPATEMKEEKQHKKQVQLEPLETKLTVKALIELYLIERIEDRKGKDGKIIAGARKKKGQFVFHLAPL</sequence>
<dbReference type="InterPro" id="IPR050808">
    <property type="entry name" value="Phage_Integrase"/>
</dbReference>